<dbReference type="AlphaFoldDB" id="A0AAP0K8J8"/>
<comment type="caution">
    <text evidence="1">The sequence shown here is derived from an EMBL/GenBank/DDBJ whole genome shotgun (WGS) entry which is preliminary data.</text>
</comment>
<keyword evidence="2" id="KW-1185">Reference proteome</keyword>
<accession>A0AAP0K8J8</accession>
<reference evidence="1 2" key="1">
    <citation type="submission" date="2024-01" db="EMBL/GenBank/DDBJ databases">
        <title>Genome assemblies of Stephania.</title>
        <authorList>
            <person name="Yang L."/>
        </authorList>
    </citation>
    <scope>NUCLEOTIDE SEQUENCE [LARGE SCALE GENOMIC DNA]</scope>
    <source>
        <strain evidence="1">JXDWG</strain>
        <tissue evidence="1">Leaf</tissue>
    </source>
</reference>
<name>A0AAP0K8J8_9MAGN</name>
<evidence type="ECO:0000313" key="1">
    <source>
        <dbReference type="EMBL" id="KAK9148048.1"/>
    </source>
</evidence>
<protein>
    <submittedName>
        <fullName evidence="1">Uncharacterized protein</fullName>
    </submittedName>
</protein>
<dbReference type="Proteomes" id="UP001419268">
    <property type="component" value="Unassembled WGS sequence"/>
</dbReference>
<proteinExistence type="predicted"/>
<organism evidence="1 2">
    <name type="scientific">Stephania cephalantha</name>
    <dbReference type="NCBI Taxonomy" id="152367"/>
    <lineage>
        <taxon>Eukaryota</taxon>
        <taxon>Viridiplantae</taxon>
        <taxon>Streptophyta</taxon>
        <taxon>Embryophyta</taxon>
        <taxon>Tracheophyta</taxon>
        <taxon>Spermatophyta</taxon>
        <taxon>Magnoliopsida</taxon>
        <taxon>Ranunculales</taxon>
        <taxon>Menispermaceae</taxon>
        <taxon>Menispermoideae</taxon>
        <taxon>Cissampelideae</taxon>
        <taxon>Stephania</taxon>
    </lineage>
</organism>
<dbReference type="EMBL" id="JBBNAG010000003">
    <property type="protein sequence ID" value="KAK9148048.1"/>
    <property type="molecule type" value="Genomic_DNA"/>
</dbReference>
<evidence type="ECO:0000313" key="2">
    <source>
        <dbReference type="Proteomes" id="UP001419268"/>
    </source>
</evidence>
<gene>
    <name evidence="1" type="ORF">Scep_006805</name>
</gene>
<sequence length="54" mass="6109">MEVIIACFAMAIEEEKQCKKETKSKESSWDSWKQRGIIGAACIDWRNSMAITGV</sequence>